<evidence type="ECO:0008006" key="4">
    <source>
        <dbReference type="Google" id="ProtNLM"/>
    </source>
</evidence>
<reference evidence="2 3" key="1">
    <citation type="submission" date="2020-07" db="EMBL/GenBank/DDBJ databases">
        <title>Bacterium isolated from marine sediment.</title>
        <authorList>
            <person name="Shang D."/>
            <person name="Du Z.-J."/>
        </authorList>
    </citation>
    <scope>NUCLEOTIDE SEQUENCE [LARGE SCALE GENOMIC DNA]</scope>
    <source>
        <strain evidence="2 3">S7007</strain>
    </source>
</reference>
<keyword evidence="3" id="KW-1185">Reference proteome</keyword>
<proteinExistence type="predicted"/>
<protein>
    <recommendedName>
        <fullName evidence="4">DUF2796 domain-containing protein</fullName>
    </recommendedName>
</protein>
<name>A0A839AL59_9FLAO</name>
<evidence type="ECO:0000256" key="1">
    <source>
        <dbReference type="SAM" id="SignalP"/>
    </source>
</evidence>
<accession>A0A839AL59</accession>
<evidence type="ECO:0000313" key="2">
    <source>
        <dbReference type="EMBL" id="MBA6155217.1"/>
    </source>
</evidence>
<keyword evidence="1" id="KW-0732">Signal</keyword>
<gene>
    <name evidence="2" type="ORF">H3Z83_01580</name>
</gene>
<comment type="caution">
    <text evidence="2">The sequence shown here is derived from an EMBL/GenBank/DDBJ whole genome shotgun (WGS) entry which is preliminary data.</text>
</comment>
<organism evidence="2 3">
    <name type="scientific">Tenacibaculum pelagium</name>
    <dbReference type="NCBI Taxonomy" id="2759527"/>
    <lineage>
        <taxon>Bacteria</taxon>
        <taxon>Pseudomonadati</taxon>
        <taxon>Bacteroidota</taxon>
        <taxon>Flavobacteriia</taxon>
        <taxon>Flavobacteriales</taxon>
        <taxon>Flavobacteriaceae</taxon>
        <taxon>Tenacibaculum</taxon>
    </lineage>
</organism>
<dbReference type="AlphaFoldDB" id="A0A839AL59"/>
<dbReference type="EMBL" id="JACGLS010000001">
    <property type="protein sequence ID" value="MBA6155217.1"/>
    <property type="molecule type" value="Genomic_DNA"/>
</dbReference>
<evidence type="ECO:0000313" key="3">
    <source>
        <dbReference type="Proteomes" id="UP000563906"/>
    </source>
</evidence>
<dbReference type="Proteomes" id="UP000563906">
    <property type="component" value="Unassembled WGS sequence"/>
</dbReference>
<dbReference type="RefSeq" id="WP_182123727.1">
    <property type="nucleotide sequence ID" value="NZ_JACGLS010000001.1"/>
</dbReference>
<sequence>MRNLIIIILTLLVLAPPMQAHNDIVVYDNVENHSDIDELHENIHHENDSNEDKDTDHHHHCTVISLSLEFLPVTYNFDLLSFVEGKEEINFYQNKYYNSYLGAIFQPPKV</sequence>
<feature type="chain" id="PRO_5032383419" description="DUF2796 domain-containing protein" evidence="1">
    <location>
        <begin position="21"/>
        <end position="110"/>
    </location>
</feature>
<feature type="signal peptide" evidence="1">
    <location>
        <begin position="1"/>
        <end position="20"/>
    </location>
</feature>